<organism evidence="2 3">
    <name type="scientific">Nitrosococcus halophilus (strain Nc4)</name>
    <dbReference type="NCBI Taxonomy" id="472759"/>
    <lineage>
        <taxon>Bacteria</taxon>
        <taxon>Pseudomonadati</taxon>
        <taxon>Pseudomonadota</taxon>
        <taxon>Gammaproteobacteria</taxon>
        <taxon>Chromatiales</taxon>
        <taxon>Chromatiaceae</taxon>
        <taxon>Nitrosococcus</taxon>
    </lineage>
</organism>
<accession>D5BXC1</accession>
<evidence type="ECO:0000313" key="2">
    <source>
        <dbReference type="EMBL" id="ADE15804.1"/>
    </source>
</evidence>
<evidence type="ECO:0000313" key="3">
    <source>
        <dbReference type="Proteomes" id="UP000001844"/>
    </source>
</evidence>
<keyword evidence="3" id="KW-1185">Reference proteome</keyword>
<protein>
    <recommendedName>
        <fullName evidence="4">Helix-turn-helix domain-containing protein</fullName>
    </recommendedName>
</protein>
<dbReference type="Proteomes" id="UP000001844">
    <property type="component" value="Chromosome"/>
</dbReference>
<evidence type="ECO:0008006" key="4">
    <source>
        <dbReference type="Google" id="ProtNLM"/>
    </source>
</evidence>
<dbReference type="HOGENOM" id="CLU_1439682_0_0_6"/>
<feature type="region of interest" description="Disordered" evidence="1">
    <location>
        <begin position="144"/>
        <end position="188"/>
    </location>
</feature>
<evidence type="ECO:0000256" key="1">
    <source>
        <dbReference type="SAM" id="MobiDB-lite"/>
    </source>
</evidence>
<feature type="region of interest" description="Disordered" evidence="1">
    <location>
        <begin position="30"/>
        <end position="81"/>
    </location>
</feature>
<reference evidence="3" key="1">
    <citation type="submission" date="2010-04" db="EMBL/GenBank/DDBJ databases">
        <title>Complete genome sequence of Nitrosococcus halophilus Nc4, a salt-adapted, aerobic obligate ammonia-oxidizing sulfur purple bacterium.</title>
        <authorList>
            <consortium name="US DOE Joint Genome Institute"/>
            <person name="Campbell M.A."/>
            <person name="Malfatti S.A."/>
            <person name="Chain P.S.G."/>
            <person name="Heidelberg J.F."/>
            <person name="Ward B.B."/>
            <person name="Klotz M.G."/>
        </authorList>
    </citation>
    <scope>NUCLEOTIDE SEQUENCE [LARGE SCALE GENOMIC DNA]</scope>
    <source>
        <strain evidence="3">Nc4</strain>
    </source>
</reference>
<dbReference type="EMBL" id="CP001798">
    <property type="protein sequence ID" value="ADE15804.1"/>
    <property type="molecule type" value="Genomic_DNA"/>
</dbReference>
<dbReference type="AlphaFoldDB" id="D5BXC1"/>
<dbReference type="KEGG" id="nhl:Nhal_2735"/>
<sequence length="188" mass="21582">MYLTLEQAAKETGKSKDAIAKAIQAEQLPVQKGEQGQWQIDSADLFQVFPQEGEPVTSSYSEPSPDASPRSAEASPENPLEPLAQEIQQLRQQLQHQAAQAQERYQEWKHLMEQEANERQRLIEALAAPLEEENQQLRQALEQAQKKNRDLKHRLAEEAKERRQLTEKLTESQSPPQPAWARWLNRGK</sequence>
<feature type="compositionally biased region" description="Basic and acidic residues" evidence="1">
    <location>
        <begin position="144"/>
        <end position="170"/>
    </location>
</feature>
<name>D5BXC1_NITHN</name>
<proteinExistence type="predicted"/>
<gene>
    <name evidence="2" type="ordered locus">Nhal_2735</name>
</gene>